<dbReference type="InterPro" id="IPR025403">
    <property type="entry name" value="TgpA-like_C"/>
</dbReference>
<organism evidence="4 5">
    <name type="scientific">Amnibacterium endophyticum</name>
    <dbReference type="NCBI Taxonomy" id="2109337"/>
    <lineage>
        <taxon>Bacteria</taxon>
        <taxon>Bacillati</taxon>
        <taxon>Actinomycetota</taxon>
        <taxon>Actinomycetes</taxon>
        <taxon>Micrococcales</taxon>
        <taxon>Microbacteriaceae</taxon>
        <taxon>Amnibacterium</taxon>
    </lineage>
</organism>
<dbReference type="Pfam" id="PF13559">
    <property type="entry name" value="DUF4129"/>
    <property type="match status" value="1"/>
</dbReference>
<evidence type="ECO:0000256" key="1">
    <source>
        <dbReference type="SAM" id="MobiDB-lite"/>
    </source>
</evidence>
<feature type="region of interest" description="Disordered" evidence="1">
    <location>
        <begin position="45"/>
        <end position="79"/>
    </location>
</feature>
<dbReference type="EMBL" id="JBHUEA010000002">
    <property type="protein sequence ID" value="MFD1720321.1"/>
    <property type="molecule type" value="Genomic_DNA"/>
</dbReference>
<evidence type="ECO:0000313" key="5">
    <source>
        <dbReference type="Proteomes" id="UP001597347"/>
    </source>
</evidence>
<gene>
    <name evidence="4" type="ORF">ACFSBI_02065</name>
</gene>
<evidence type="ECO:0000256" key="2">
    <source>
        <dbReference type="SAM" id="Phobius"/>
    </source>
</evidence>
<dbReference type="RefSeq" id="WP_377931524.1">
    <property type="nucleotide sequence ID" value="NZ_JBHUEA010000002.1"/>
</dbReference>
<evidence type="ECO:0000259" key="3">
    <source>
        <dbReference type="Pfam" id="PF13559"/>
    </source>
</evidence>
<comment type="caution">
    <text evidence="4">The sequence shown here is derived from an EMBL/GenBank/DDBJ whole genome shotgun (WGS) entry which is preliminary data.</text>
</comment>
<protein>
    <submittedName>
        <fullName evidence="4">DUF4129 domain-containing protein</fullName>
    </submittedName>
</protein>
<keyword evidence="2" id="KW-0472">Membrane</keyword>
<keyword evidence="2" id="KW-1133">Transmembrane helix</keyword>
<keyword evidence="5" id="KW-1185">Reference proteome</keyword>
<sequence length="249" mass="25839">MQPDDGGTEQQPVPARPRGRLLLPLVVAGAALIVVATAFEGRPTFTPPQLGGTGGIMQAPGAPPTEPPSPRPPAVPTPPPTSGIAQTVLLVLAALVAVVVLVVLIRLLVRALRKRKRRSGLRGLAGLDAIDDQRVADAPTVLRGIAAALVALETDREPGDAVVRAWLGLQQAAEDAGLPRAAAETPTEFTGRVLSRTGADRSALDALLRLYLRARFGDGAISPADAASARDALRALETSWERVAAADRA</sequence>
<accession>A0ABW4L9X9</accession>
<proteinExistence type="predicted"/>
<keyword evidence="2" id="KW-0812">Transmembrane</keyword>
<evidence type="ECO:0000313" key="4">
    <source>
        <dbReference type="EMBL" id="MFD1720321.1"/>
    </source>
</evidence>
<name>A0ABW4L9X9_9MICO</name>
<feature type="transmembrane region" description="Helical" evidence="2">
    <location>
        <begin position="21"/>
        <end position="39"/>
    </location>
</feature>
<dbReference type="Proteomes" id="UP001597347">
    <property type="component" value="Unassembled WGS sequence"/>
</dbReference>
<feature type="transmembrane region" description="Helical" evidence="2">
    <location>
        <begin position="84"/>
        <end position="109"/>
    </location>
</feature>
<feature type="compositionally biased region" description="Pro residues" evidence="1">
    <location>
        <begin position="61"/>
        <end position="79"/>
    </location>
</feature>
<feature type="domain" description="Protein-glutamine gamma-glutamyltransferase-like C-terminal" evidence="3">
    <location>
        <begin position="165"/>
        <end position="234"/>
    </location>
</feature>
<reference evidence="5" key="1">
    <citation type="journal article" date="2019" name="Int. J. Syst. Evol. Microbiol.">
        <title>The Global Catalogue of Microorganisms (GCM) 10K type strain sequencing project: providing services to taxonomists for standard genome sequencing and annotation.</title>
        <authorList>
            <consortium name="The Broad Institute Genomics Platform"/>
            <consortium name="The Broad Institute Genome Sequencing Center for Infectious Disease"/>
            <person name="Wu L."/>
            <person name="Ma J."/>
        </authorList>
    </citation>
    <scope>NUCLEOTIDE SEQUENCE [LARGE SCALE GENOMIC DNA]</scope>
    <source>
        <strain evidence="5">CGMCC 1.12471</strain>
    </source>
</reference>